<dbReference type="AlphaFoldDB" id="A0A098E970"/>
<sequence>MVIDDEAVEFVKEGKSVFAKFVREVDRNLRPKDECLIRVVAN</sequence>
<gene>
    <name evidence="2" type="ORF">MSIBF_A190003</name>
</gene>
<dbReference type="InterPro" id="IPR036974">
    <property type="entry name" value="PUA_sf"/>
</dbReference>
<accession>A0A098E970</accession>
<dbReference type="SUPFAM" id="SSF88697">
    <property type="entry name" value="PUA domain-like"/>
    <property type="match status" value="1"/>
</dbReference>
<dbReference type="PROSITE" id="PS50890">
    <property type="entry name" value="PUA"/>
    <property type="match status" value="1"/>
</dbReference>
<dbReference type="Gene3D" id="2.30.130.10">
    <property type="entry name" value="PUA domain"/>
    <property type="match status" value="1"/>
</dbReference>
<organism evidence="2">
    <name type="scientific">groundwater metagenome</name>
    <dbReference type="NCBI Taxonomy" id="717931"/>
    <lineage>
        <taxon>unclassified sequences</taxon>
        <taxon>metagenomes</taxon>
        <taxon>ecological metagenomes</taxon>
    </lineage>
</organism>
<dbReference type="GO" id="GO:0003723">
    <property type="term" value="F:RNA binding"/>
    <property type="evidence" value="ECO:0007669"/>
    <property type="project" value="InterPro"/>
</dbReference>
<feature type="domain" description="PUA" evidence="1">
    <location>
        <begin position="1"/>
        <end position="38"/>
    </location>
</feature>
<dbReference type="EMBL" id="CCXY01000101">
    <property type="protein sequence ID" value="CEG12049.1"/>
    <property type="molecule type" value="Genomic_DNA"/>
</dbReference>
<protein>
    <recommendedName>
        <fullName evidence="1">PUA domain-containing protein</fullName>
    </recommendedName>
</protein>
<proteinExistence type="predicted"/>
<evidence type="ECO:0000313" key="2">
    <source>
        <dbReference type="EMBL" id="CEG12049.1"/>
    </source>
</evidence>
<evidence type="ECO:0000259" key="1">
    <source>
        <dbReference type="Pfam" id="PF01472"/>
    </source>
</evidence>
<dbReference type="InterPro" id="IPR002478">
    <property type="entry name" value="PUA"/>
</dbReference>
<dbReference type="InterPro" id="IPR015947">
    <property type="entry name" value="PUA-like_sf"/>
</dbReference>
<dbReference type="Pfam" id="PF01472">
    <property type="entry name" value="PUA"/>
    <property type="match status" value="1"/>
</dbReference>
<reference evidence="2" key="1">
    <citation type="submission" date="2014-09" db="EMBL/GenBank/DDBJ databases">
        <authorList>
            <person name="Probst J Alexander"/>
        </authorList>
    </citation>
    <scope>NUCLEOTIDE SEQUENCE</scope>
</reference>
<name>A0A098E970_9ZZZZ</name>